<gene>
    <name evidence="7" type="ORF">JK634_05485</name>
</gene>
<evidence type="ECO:0000313" key="7">
    <source>
        <dbReference type="EMBL" id="MBL4931248.1"/>
    </source>
</evidence>
<name>A0A937FFV7_9CLOT</name>
<feature type="domain" description="RNA polymerase sigma-70 region 2" evidence="5">
    <location>
        <begin position="40"/>
        <end position="102"/>
    </location>
</feature>
<dbReference type="InterPro" id="IPR013324">
    <property type="entry name" value="RNA_pol_sigma_r3/r4-like"/>
</dbReference>
<dbReference type="GO" id="GO:0003677">
    <property type="term" value="F:DNA binding"/>
    <property type="evidence" value="ECO:0007669"/>
    <property type="project" value="InterPro"/>
</dbReference>
<dbReference type="Pfam" id="PF04542">
    <property type="entry name" value="Sigma70_r2"/>
    <property type="match status" value="1"/>
</dbReference>
<dbReference type="CDD" id="cd06171">
    <property type="entry name" value="Sigma70_r4"/>
    <property type="match status" value="1"/>
</dbReference>
<dbReference type="InterPro" id="IPR013249">
    <property type="entry name" value="RNA_pol_sigma70_r4_t2"/>
</dbReference>
<dbReference type="EMBL" id="JAESWA010000019">
    <property type="protein sequence ID" value="MBL4931248.1"/>
    <property type="molecule type" value="Genomic_DNA"/>
</dbReference>
<proteinExistence type="inferred from homology"/>
<dbReference type="InterPro" id="IPR039425">
    <property type="entry name" value="RNA_pol_sigma-70-like"/>
</dbReference>
<evidence type="ECO:0000256" key="1">
    <source>
        <dbReference type="ARBA" id="ARBA00010641"/>
    </source>
</evidence>
<dbReference type="GO" id="GO:0016987">
    <property type="term" value="F:sigma factor activity"/>
    <property type="evidence" value="ECO:0007669"/>
    <property type="project" value="UniProtKB-KW"/>
</dbReference>
<dbReference type="InterPro" id="IPR014284">
    <property type="entry name" value="RNA_pol_sigma-70_dom"/>
</dbReference>
<dbReference type="InterPro" id="IPR013325">
    <property type="entry name" value="RNA_pol_sigma_r2"/>
</dbReference>
<dbReference type="Pfam" id="PF08281">
    <property type="entry name" value="Sigma70_r4_2"/>
    <property type="match status" value="1"/>
</dbReference>
<dbReference type="Gene3D" id="1.10.10.10">
    <property type="entry name" value="Winged helix-like DNA-binding domain superfamily/Winged helix DNA-binding domain"/>
    <property type="match status" value="1"/>
</dbReference>
<keyword evidence="3" id="KW-0731">Sigma factor</keyword>
<reference evidence="7" key="1">
    <citation type="submission" date="2021-01" db="EMBL/GenBank/DDBJ databases">
        <title>Genome public.</title>
        <authorList>
            <person name="Liu C."/>
            <person name="Sun Q."/>
        </authorList>
    </citation>
    <scope>NUCLEOTIDE SEQUENCE</scope>
    <source>
        <strain evidence="7">YIM B02565</strain>
    </source>
</reference>
<dbReference type="Gene3D" id="1.10.1740.10">
    <property type="match status" value="1"/>
</dbReference>
<keyword evidence="2" id="KW-0805">Transcription regulation</keyword>
<dbReference type="NCBIfam" id="TIGR02937">
    <property type="entry name" value="sigma70-ECF"/>
    <property type="match status" value="1"/>
</dbReference>
<evidence type="ECO:0000313" key="8">
    <source>
        <dbReference type="Proteomes" id="UP000623681"/>
    </source>
</evidence>
<keyword evidence="4" id="KW-0804">Transcription</keyword>
<dbReference type="InterPro" id="IPR014300">
    <property type="entry name" value="RNA_pol_sigma-V"/>
</dbReference>
<comment type="caution">
    <text evidence="7">The sequence shown here is derived from an EMBL/GenBank/DDBJ whole genome shotgun (WGS) entry which is preliminary data.</text>
</comment>
<keyword evidence="8" id="KW-1185">Reference proteome</keyword>
<dbReference type="PANTHER" id="PTHR43133">
    <property type="entry name" value="RNA POLYMERASE ECF-TYPE SIGMA FACTO"/>
    <property type="match status" value="1"/>
</dbReference>
<evidence type="ECO:0000256" key="4">
    <source>
        <dbReference type="ARBA" id="ARBA00023163"/>
    </source>
</evidence>
<evidence type="ECO:0000259" key="5">
    <source>
        <dbReference type="Pfam" id="PF04542"/>
    </source>
</evidence>
<dbReference type="GO" id="GO:0006352">
    <property type="term" value="P:DNA-templated transcription initiation"/>
    <property type="evidence" value="ECO:0007669"/>
    <property type="project" value="InterPro"/>
</dbReference>
<accession>A0A937FFV7</accession>
<dbReference type="Proteomes" id="UP000623681">
    <property type="component" value="Unassembled WGS sequence"/>
</dbReference>
<sequence length="189" mass="22179">MENLIELNVKETDKNALELKLIKKAVKGDSSAFIETMKVYKGYLYRTAYAYVKSEESALEVLHECTYNAFLNIKTLRNPQYFKTWITRILINTAIKYLRRNENISYIDDTMVLKEPTSNVSIEEKLDLYNAIDLLRENYKTVIILKYFNDLSIEDISSIMDIPLNTVKTYLRRSKENLSKILMEGYLDD</sequence>
<dbReference type="PANTHER" id="PTHR43133:SF51">
    <property type="entry name" value="RNA POLYMERASE SIGMA FACTOR"/>
    <property type="match status" value="1"/>
</dbReference>
<comment type="similarity">
    <text evidence="1">Belongs to the sigma-70 factor family. ECF subfamily.</text>
</comment>
<dbReference type="InterPro" id="IPR007627">
    <property type="entry name" value="RNA_pol_sigma70_r2"/>
</dbReference>
<dbReference type="RefSeq" id="WP_202766635.1">
    <property type="nucleotide sequence ID" value="NZ_JAESWA010000019.1"/>
</dbReference>
<evidence type="ECO:0000256" key="2">
    <source>
        <dbReference type="ARBA" id="ARBA00023015"/>
    </source>
</evidence>
<evidence type="ECO:0000256" key="3">
    <source>
        <dbReference type="ARBA" id="ARBA00023082"/>
    </source>
</evidence>
<dbReference type="InterPro" id="IPR036388">
    <property type="entry name" value="WH-like_DNA-bd_sf"/>
</dbReference>
<feature type="domain" description="RNA polymerase sigma factor 70 region 4 type 2" evidence="6">
    <location>
        <begin position="127"/>
        <end position="178"/>
    </location>
</feature>
<organism evidence="7 8">
    <name type="scientific">Clostridium paridis</name>
    <dbReference type="NCBI Taxonomy" id="2803863"/>
    <lineage>
        <taxon>Bacteria</taxon>
        <taxon>Bacillati</taxon>
        <taxon>Bacillota</taxon>
        <taxon>Clostridia</taxon>
        <taxon>Eubacteriales</taxon>
        <taxon>Clostridiaceae</taxon>
        <taxon>Clostridium</taxon>
    </lineage>
</organism>
<dbReference type="SUPFAM" id="SSF88659">
    <property type="entry name" value="Sigma3 and sigma4 domains of RNA polymerase sigma factors"/>
    <property type="match status" value="1"/>
</dbReference>
<protein>
    <submittedName>
        <fullName evidence="7">Sigma-70 family RNA polymerase sigma factor</fullName>
    </submittedName>
</protein>
<evidence type="ECO:0000259" key="6">
    <source>
        <dbReference type="Pfam" id="PF08281"/>
    </source>
</evidence>
<dbReference type="SUPFAM" id="SSF88946">
    <property type="entry name" value="Sigma2 domain of RNA polymerase sigma factors"/>
    <property type="match status" value="1"/>
</dbReference>
<dbReference type="AlphaFoldDB" id="A0A937FFV7"/>
<dbReference type="NCBIfam" id="TIGR02954">
    <property type="entry name" value="Sig70_famx3"/>
    <property type="match status" value="1"/>
</dbReference>